<evidence type="ECO:0000256" key="1">
    <source>
        <dbReference type="SAM" id="MobiDB-lite"/>
    </source>
</evidence>
<gene>
    <name evidence="2" type="ORF">PPAR00522_LOCUS13717</name>
</gene>
<evidence type="ECO:0000313" key="2">
    <source>
        <dbReference type="EMBL" id="CAD8778497.1"/>
    </source>
</evidence>
<protein>
    <submittedName>
        <fullName evidence="2">Uncharacterized protein</fullName>
    </submittedName>
</protein>
<dbReference type="EMBL" id="HBFM01021082">
    <property type="protein sequence ID" value="CAD8778497.1"/>
    <property type="molecule type" value="Transcribed_RNA"/>
</dbReference>
<organism evidence="2">
    <name type="scientific">Polytomella parva</name>
    <dbReference type="NCBI Taxonomy" id="51329"/>
    <lineage>
        <taxon>Eukaryota</taxon>
        <taxon>Viridiplantae</taxon>
        <taxon>Chlorophyta</taxon>
        <taxon>core chlorophytes</taxon>
        <taxon>Chlorophyceae</taxon>
        <taxon>CS clade</taxon>
        <taxon>Chlamydomonadales</taxon>
        <taxon>Chlamydomonadaceae</taxon>
        <taxon>Polytomella</taxon>
    </lineage>
</organism>
<name>A0A7S0YMS0_9CHLO</name>
<dbReference type="AlphaFoldDB" id="A0A7S0YMS0"/>
<accession>A0A7S0YMS0</accession>
<sequence length="281" mass="30373">MNPGASPLRPGLPKRRFYNKGNGHCGSKADELPSIIKAAQSEAQPIIVSLKTNEVTSNSNCGKGENNNGDPNDDKGGKLSKLSFIGSVTKGASFCARISIEGAKFALGLPFYAIGAVVNVTGKLIQSVSPKYAAPEGDPIPSTTFEGQDKEKVEIPPTHQDVIGEVSGSCENVPCNPNGNDNAGDKVPYNEKALKISIWLLTLLLAVWLNKLKLYIFCKFLEIPLVMSIMGPILNNITSFLSTHPYLKLLAECIIPSSYFEGKIISYVRELIEKYVGKKND</sequence>
<proteinExistence type="predicted"/>
<reference evidence="2" key="1">
    <citation type="submission" date="2021-01" db="EMBL/GenBank/DDBJ databases">
        <authorList>
            <person name="Corre E."/>
            <person name="Pelletier E."/>
            <person name="Niang G."/>
            <person name="Scheremetjew M."/>
            <person name="Finn R."/>
            <person name="Kale V."/>
            <person name="Holt S."/>
            <person name="Cochrane G."/>
            <person name="Meng A."/>
            <person name="Brown T."/>
            <person name="Cohen L."/>
        </authorList>
    </citation>
    <scope>NUCLEOTIDE SEQUENCE</scope>
    <source>
        <strain evidence="2">SAG 63-3</strain>
    </source>
</reference>
<feature type="region of interest" description="Disordered" evidence="1">
    <location>
        <begin position="56"/>
        <end position="76"/>
    </location>
</feature>